<evidence type="ECO:0000313" key="3">
    <source>
        <dbReference type="Proteomes" id="UP000648239"/>
    </source>
</evidence>
<proteinExistence type="predicted"/>
<dbReference type="AlphaFoldDB" id="A0A8J7C2Q4"/>
<sequence>MLRKTTLIMLLVALAAGSVALAGEEKTPEEIGQAALAAWMEMASPGEHHKHIARMEGFWEVKATFWFAPGMEPQVTKGMSTNILILGKRYLETKYASEVNGMPFAGRGTLGYDRIAGEYVDTWIDNMGTGVLIMRGTCSDDGKTITLHGQHMDPATKETIKARSVTTFDEHGNYLIEMWNLMPDGSEFKSMELAYTRK</sequence>
<feature type="signal peptide" evidence="1">
    <location>
        <begin position="1"/>
        <end position="22"/>
    </location>
</feature>
<organism evidence="2 3">
    <name type="scientific">Candidatus Polarisedimenticola svalbardensis</name>
    <dbReference type="NCBI Taxonomy" id="2886004"/>
    <lineage>
        <taxon>Bacteria</taxon>
        <taxon>Pseudomonadati</taxon>
        <taxon>Acidobacteriota</taxon>
        <taxon>Candidatus Polarisedimenticolia</taxon>
        <taxon>Candidatus Polarisedimenticolales</taxon>
        <taxon>Candidatus Polarisedimenticolaceae</taxon>
        <taxon>Candidatus Polarisedimenticola</taxon>
    </lineage>
</organism>
<comment type="caution">
    <text evidence="2">The sequence shown here is derived from an EMBL/GenBank/DDBJ whole genome shotgun (WGS) entry which is preliminary data.</text>
</comment>
<dbReference type="InterPro" id="IPR011473">
    <property type="entry name" value="DUF1579"/>
</dbReference>
<dbReference type="Proteomes" id="UP000648239">
    <property type="component" value="Unassembled WGS sequence"/>
</dbReference>
<protein>
    <submittedName>
        <fullName evidence="2">DUF1579 domain-containing protein</fullName>
    </submittedName>
</protein>
<feature type="chain" id="PRO_5035220994" evidence="1">
    <location>
        <begin position="23"/>
        <end position="198"/>
    </location>
</feature>
<evidence type="ECO:0000256" key="1">
    <source>
        <dbReference type="SAM" id="SignalP"/>
    </source>
</evidence>
<dbReference type="EMBL" id="JACXWD010000028">
    <property type="protein sequence ID" value="MBD3868311.1"/>
    <property type="molecule type" value="Genomic_DNA"/>
</dbReference>
<reference evidence="2 3" key="1">
    <citation type="submission" date="2020-08" db="EMBL/GenBank/DDBJ databases">
        <title>Acidobacteriota in marine sediments use diverse sulfur dissimilation pathways.</title>
        <authorList>
            <person name="Wasmund K."/>
        </authorList>
    </citation>
    <scope>NUCLEOTIDE SEQUENCE [LARGE SCALE GENOMIC DNA]</scope>
    <source>
        <strain evidence="2">MAG AM4</strain>
    </source>
</reference>
<evidence type="ECO:0000313" key="2">
    <source>
        <dbReference type="EMBL" id="MBD3868311.1"/>
    </source>
</evidence>
<dbReference type="Pfam" id="PF07617">
    <property type="entry name" value="DUF1579"/>
    <property type="match status" value="1"/>
</dbReference>
<gene>
    <name evidence="2" type="ORF">IFK94_09315</name>
</gene>
<accession>A0A8J7C2Q4</accession>
<name>A0A8J7C2Q4_9BACT</name>
<keyword evidence="1" id="KW-0732">Signal</keyword>